<reference evidence="1" key="1">
    <citation type="submission" date="2020-11" db="EMBL/GenBank/DDBJ databases">
        <title>Nocardioides sp. nov., isolated from Soil of Cynanchum wilfordii Hemsley rhizosphere.</title>
        <authorList>
            <person name="Lee J.-S."/>
            <person name="Suh M.K."/>
            <person name="Kim J.-S."/>
        </authorList>
    </citation>
    <scope>NUCLEOTIDE SEQUENCE</scope>
    <source>
        <strain evidence="1">KCTC 19275</strain>
    </source>
</reference>
<accession>A0A930V8D7</accession>
<organism evidence="1 2">
    <name type="scientific">Nocardioides islandensis</name>
    <dbReference type="NCBI Taxonomy" id="433663"/>
    <lineage>
        <taxon>Bacteria</taxon>
        <taxon>Bacillati</taxon>
        <taxon>Actinomycetota</taxon>
        <taxon>Actinomycetes</taxon>
        <taxon>Propionibacteriales</taxon>
        <taxon>Nocardioidaceae</taxon>
        <taxon>Nocardioides</taxon>
    </lineage>
</organism>
<gene>
    <name evidence="1" type="ORF">ISU07_06590</name>
</gene>
<evidence type="ECO:0000313" key="1">
    <source>
        <dbReference type="EMBL" id="MBF4762789.1"/>
    </source>
</evidence>
<comment type="caution">
    <text evidence="1">The sequence shown here is derived from an EMBL/GenBank/DDBJ whole genome shotgun (WGS) entry which is preliminary data.</text>
</comment>
<dbReference type="Proteomes" id="UP000640489">
    <property type="component" value="Unassembled WGS sequence"/>
</dbReference>
<keyword evidence="2" id="KW-1185">Reference proteome</keyword>
<name>A0A930V8D7_9ACTN</name>
<dbReference type="RefSeq" id="WP_194705964.1">
    <property type="nucleotide sequence ID" value="NZ_JADKPN010000002.1"/>
</dbReference>
<dbReference type="EMBL" id="JADKPN010000002">
    <property type="protein sequence ID" value="MBF4762789.1"/>
    <property type="molecule type" value="Genomic_DNA"/>
</dbReference>
<protein>
    <submittedName>
        <fullName evidence="1">Uncharacterized protein</fullName>
    </submittedName>
</protein>
<evidence type="ECO:0000313" key="2">
    <source>
        <dbReference type="Proteomes" id="UP000640489"/>
    </source>
</evidence>
<sequence>MPRLLDQVRLGIPDDVLLEQIQRDTAGEWSGISSAAFEKFGQFVVGVHGGRIASMYDITGYGPGEEAGRIRFDVTPAYGFEDLIGQPVPGGAWKRGEARPVRYVDTSAFLQHFHERGLLDGGASPEDEIERKIVEFVRAEAAVDAGMPSAAASGAALLADVEVAPDTRGGIRVTVPMGTRVTIVQRTS</sequence>
<dbReference type="AlphaFoldDB" id="A0A930V8D7"/>
<proteinExistence type="predicted"/>